<dbReference type="HOGENOM" id="CLU_2040107_0_0_1"/>
<proteinExistence type="predicted"/>
<dbReference type="InParanoid" id="G0M8C8"/>
<name>G0M8C8_CAEBE</name>
<dbReference type="AlphaFoldDB" id="G0M8C8"/>
<sequence>MSYMTSTTKYFPPSLHSIVLCITFSSPKYLPFESSFQLFHKYTQVYSISHNQPVRISMCKMKNVSFDAFSSRDIIGHVRRSFDPRFFLFRTFLFSNEFIHFSMRDVCSLGLCHFLRAPIMA</sequence>
<gene>
    <name evidence="1" type="ORF">CAEBREN_05140</name>
</gene>
<dbReference type="EMBL" id="GL379786">
    <property type="protein sequence ID" value="EGT30482.1"/>
    <property type="molecule type" value="Genomic_DNA"/>
</dbReference>
<evidence type="ECO:0000313" key="2">
    <source>
        <dbReference type="Proteomes" id="UP000008068"/>
    </source>
</evidence>
<dbReference type="Proteomes" id="UP000008068">
    <property type="component" value="Unassembled WGS sequence"/>
</dbReference>
<keyword evidence="2" id="KW-1185">Reference proteome</keyword>
<reference evidence="2" key="1">
    <citation type="submission" date="2011-07" db="EMBL/GenBank/DDBJ databases">
        <authorList>
            <consortium name="Caenorhabditis brenneri Sequencing and Analysis Consortium"/>
            <person name="Wilson R.K."/>
        </authorList>
    </citation>
    <scope>NUCLEOTIDE SEQUENCE [LARGE SCALE GENOMIC DNA]</scope>
    <source>
        <strain evidence="2">PB2801</strain>
    </source>
</reference>
<evidence type="ECO:0000313" key="1">
    <source>
        <dbReference type="EMBL" id="EGT30482.1"/>
    </source>
</evidence>
<accession>G0M8C8</accession>
<organism evidence="2">
    <name type="scientific">Caenorhabditis brenneri</name>
    <name type="common">Nematode worm</name>
    <dbReference type="NCBI Taxonomy" id="135651"/>
    <lineage>
        <taxon>Eukaryota</taxon>
        <taxon>Metazoa</taxon>
        <taxon>Ecdysozoa</taxon>
        <taxon>Nematoda</taxon>
        <taxon>Chromadorea</taxon>
        <taxon>Rhabditida</taxon>
        <taxon>Rhabditina</taxon>
        <taxon>Rhabditomorpha</taxon>
        <taxon>Rhabditoidea</taxon>
        <taxon>Rhabditidae</taxon>
        <taxon>Peloderinae</taxon>
        <taxon>Caenorhabditis</taxon>
    </lineage>
</organism>
<protein>
    <submittedName>
        <fullName evidence="1">Uncharacterized protein</fullName>
    </submittedName>
</protein>